<organism evidence="2 3">
    <name type="scientific">Streptomyces dubilierae</name>
    <dbReference type="NCBI Taxonomy" id="3075533"/>
    <lineage>
        <taxon>Bacteria</taxon>
        <taxon>Bacillati</taxon>
        <taxon>Actinomycetota</taxon>
        <taxon>Actinomycetes</taxon>
        <taxon>Kitasatosporales</taxon>
        <taxon>Streptomycetaceae</taxon>
        <taxon>Streptomyces</taxon>
    </lineage>
</organism>
<dbReference type="Gene3D" id="1.10.10.10">
    <property type="entry name" value="Winged helix-like DNA-binding domain superfamily/Winged helix DNA-binding domain"/>
    <property type="match status" value="1"/>
</dbReference>
<comment type="caution">
    <text evidence="2">The sequence shown here is derived from an EMBL/GenBank/DDBJ whole genome shotgun (WGS) entry which is preliminary data.</text>
</comment>
<dbReference type="InterPro" id="IPR036390">
    <property type="entry name" value="WH_DNA-bd_sf"/>
</dbReference>
<dbReference type="RefSeq" id="WP_311687983.1">
    <property type="nucleotide sequence ID" value="NZ_JAVREU010000021.1"/>
</dbReference>
<dbReference type="PANTHER" id="PTHR33164">
    <property type="entry name" value="TRANSCRIPTIONAL REGULATOR, MARR FAMILY"/>
    <property type="match status" value="1"/>
</dbReference>
<sequence>MGAEAAIMTRIIQRLEKAGFVRRFPSASDKRCVLVEPIAAGQALRRQVEDLWFRLEEYAAGDLTEAERAEALVVFERLETNLAARTGDAEPPRPGAPGA</sequence>
<accession>A0ABU2PMV4</accession>
<evidence type="ECO:0000313" key="2">
    <source>
        <dbReference type="EMBL" id="MDT0392100.1"/>
    </source>
</evidence>
<dbReference type="InterPro" id="IPR039422">
    <property type="entry name" value="MarR/SlyA-like"/>
</dbReference>
<dbReference type="InterPro" id="IPR000835">
    <property type="entry name" value="HTH_MarR-typ"/>
</dbReference>
<feature type="domain" description="HTH marR-type" evidence="1">
    <location>
        <begin position="1"/>
        <end position="80"/>
    </location>
</feature>
<dbReference type="EMBL" id="JAVREU010000021">
    <property type="protein sequence ID" value="MDT0392100.1"/>
    <property type="molecule type" value="Genomic_DNA"/>
</dbReference>
<dbReference type="SUPFAM" id="SSF46785">
    <property type="entry name" value="Winged helix' DNA-binding domain"/>
    <property type="match status" value="1"/>
</dbReference>
<evidence type="ECO:0000259" key="1">
    <source>
        <dbReference type="PROSITE" id="PS50995"/>
    </source>
</evidence>
<dbReference type="Proteomes" id="UP001183586">
    <property type="component" value="Unassembled WGS sequence"/>
</dbReference>
<dbReference type="PROSITE" id="PS50995">
    <property type="entry name" value="HTH_MARR_2"/>
    <property type="match status" value="1"/>
</dbReference>
<dbReference type="InterPro" id="IPR036388">
    <property type="entry name" value="WH-like_DNA-bd_sf"/>
</dbReference>
<reference evidence="3" key="1">
    <citation type="submission" date="2023-07" db="EMBL/GenBank/DDBJ databases">
        <title>30 novel species of actinomycetes from the DSMZ collection.</title>
        <authorList>
            <person name="Nouioui I."/>
        </authorList>
    </citation>
    <scope>NUCLEOTIDE SEQUENCE [LARGE SCALE GENOMIC DNA]</scope>
    <source>
        <strain evidence="3">DSM 41921</strain>
    </source>
</reference>
<dbReference type="PANTHER" id="PTHR33164:SF43">
    <property type="entry name" value="HTH-TYPE TRANSCRIPTIONAL REPRESSOR YETL"/>
    <property type="match status" value="1"/>
</dbReference>
<keyword evidence="3" id="KW-1185">Reference proteome</keyword>
<protein>
    <submittedName>
        <fullName evidence="2">MarR family transcriptional regulator</fullName>
    </submittedName>
</protein>
<gene>
    <name evidence="2" type="ORF">RM641_32180</name>
</gene>
<name>A0ABU2PMV4_9ACTN</name>
<dbReference type="Pfam" id="PF01047">
    <property type="entry name" value="MarR"/>
    <property type="match status" value="1"/>
</dbReference>
<evidence type="ECO:0000313" key="3">
    <source>
        <dbReference type="Proteomes" id="UP001183586"/>
    </source>
</evidence>
<proteinExistence type="predicted"/>